<dbReference type="Proteomes" id="UP001465755">
    <property type="component" value="Unassembled WGS sequence"/>
</dbReference>
<dbReference type="GO" id="GO:0016788">
    <property type="term" value="F:hydrolase activity, acting on ester bonds"/>
    <property type="evidence" value="ECO:0007669"/>
    <property type="project" value="InterPro"/>
</dbReference>
<dbReference type="GO" id="GO:0046872">
    <property type="term" value="F:metal ion binding"/>
    <property type="evidence" value="ECO:0007669"/>
    <property type="project" value="UniProtKB-KW"/>
</dbReference>
<dbReference type="Pfam" id="PF01026">
    <property type="entry name" value="TatD_DNase"/>
    <property type="match status" value="1"/>
</dbReference>
<feature type="binding site" evidence="1">
    <location>
        <position position="211"/>
    </location>
    <ligand>
        <name>a divalent metal cation</name>
        <dbReference type="ChEBI" id="CHEBI:60240"/>
        <label>1</label>
    </ligand>
</feature>
<proteinExistence type="predicted"/>
<evidence type="ECO:0000313" key="4">
    <source>
        <dbReference type="Proteomes" id="UP001465755"/>
    </source>
</evidence>
<accession>A0AAW1PZZ4</accession>
<gene>
    <name evidence="3" type="ORF">WJX73_010258</name>
</gene>
<feature type="region of interest" description="Disordered" evidence="2">
    <location>
        <begin position="214"/>
        <end position="236"/>
    </location>
</feature>
<organism evidence="3 4">
    <name type="scientific">Symbiochloris irregularis</name>
    <dbReference type="NCBI Taxonomy" id="706552"/>
    <lineage>
        <taxon>Eukaryota</taxon>
        <taxon>Viridiplantae</taxon>
        <taxon>Chlorophyta</taxon>
        <taxon>core chlorophytes</taxon>
        <taxon>Trebouxiophyceae</taxon>
        <taxon>Trebouxiales</taxon>
        <taxon>Trebouxiaceae</taxon>
        <taxon>Symbiochloris</taxon>
    </lineage>
</organism>
<evidence type="ECO:0000313" key="3">
    <source>
        <dbReference type="EMBL" id="KAK9815184.1"/>
    </source>
</evidence>
<dbReference type="Gene3D" id="3.20.20.140">
    <property type="entry name" value="Metal-dependent hydrolases"/>
    <property type="match status" value="1"/>
</dbReference>
<keyword evidence="4" id="KW-1185">Reference proteome</keyword>
<feature type="binding site" evidence="1">
    <location>
        <position position="161"/>
    </location>
    <ligand>
        <name>a divalent metal cation</name>
        <dbReference type="ChEBI" id="CHEBI:60240"/>
        <label>2</label>
    </ligand>
</feature>
<feature type="binding site" evidence="1">
    <location>
        <position position="12"/>
    </location>
    <ligand>
        <name>a divalent metal cation</name>
        <dbReference type="ChEBI" id="CHEBI:60240"/>
        <label>1</label>
    </ligand>
</feature>
<dbReference type="SUPFAM" id="SSF51556">
    <property type="entry name" value="Metallo-dependent hydrolases"/>
    <property type="match status" value="1"/>
</dbReference>
<sequence>MDAGRLKLFDVHCHLQDRRIFASLQQIIEASLACGLQHLGCNGCCEDDWDQVHNIATEHPAVIPNFGLHPWWVPRRSASWLDNLKKKLLEVPSAGLGECGLDRSARAPADSFEDQCLVFHQQLQLANELQRPVSVHCVKAFPELKRHLEQEQPFGAGVILHSWAGPAAMVKPLAAIPGVHFSISGHSLRSEKKAGPMLKEIPLDRLLLETDSPDGLLPQRADAHHPLSDASPDQRLNHPANIRLVLQVVAELREEDPAKVASAAYDNAMRLFSSASDA</sequence>
<evidence type="ECO:0000256" key="2">
    <source>
        <dbReference type="SAM" id="MobiDB-lite"/>
    </source>
</evidence>
<dbReference type="CDD" id="cd01310">
    <property type="entry name" value="TatD_DNAse"/>
    <property type="match status" value="1"/>
</dbReference>
<dbReference type="EMBL" id="JALJOQ010000001">
    <property type="protein sequence ID" value="KAK9815184.1"/>
    <property type="molecule type" value="Genomic_DNA"/>
</dbReference>
<keyword evidence="1" id="KW-0479">Metal-binding</keyword>
<dbReference type="PIRSF" id="PIRSF005902">
    <property type="entry name" value="DNase_TatD"/>
    <property type="match status" value="1"/>
</dbReference>
<dbReference type="AlphaFoldDB" id="A0AAW1PZZ4"/>
<protein>
    <submittedName>
        <fullName evidence="3">Uncharacterized protein</fullName>
    </submittedName>
</protein>
<feature type="binding site" evidence="1">
    <location>
        <position position="136"/>
    </location>
    <ligand>
        <name>a divalent metal cation</name>
        <dbReference type="ChEBI" id="CHEBI:60240"/>
        <label>2</label>
    </ligand>
</feature>
<dbReference type="InterPro" id="IPR001130">
    <property type="entry name" value="TatD-like"/>
</dbReference>
<name>A0AAW1PZZ4_9CHLO</name>
<evidence type="ECO:0000256" key="1">
    <source>
        <dbReference type="PIRSR" id="PIRSR005902-1"/>
    </source>
</evidence>
<dbReference type="PANTHER" id="PTHR47176:SF1">
    <property type="entry name" value="OS04G0577500 PROTEIN"/>
    <property type="match status" value="1"/>
</dbReference>
<reference evidence="3 4" key="1">
    <citation type="journal article" date="2024" name="Nat. Commun.">
        <title>Phylogenomics reveals the evolutionary origins of lichenization in chlorophyte algae.</title>
        <authorList>
            <person name="Puginier C."/>
            <person name="Libourel C."/>
            <person name="Otte J."/>
            <person name="Skaloud P."/>
            <person name="Haon M."/>
            <person name="Grisel S."/>
            <person name="Petersen M."/>
            <person name="Berrin J.G."/>
            <person name="Delaux P.M."/>
            <person name="Dal Grande F."/>
            <person name="Keller J."/>
        </authorList>
    </citation>
    <scope>NUCLEOTIDE SEQUENCE [LARGE SCALE GENOMIC DNA]</scope>
    <source>
        <strain evidence="3 4">SAG 2036</strain>
    </source>
</reference>
<feature type="binding site" evidence="1">
    <location>
        <position position="98"/>
    </location>
    <ligand>
        <name>a divalent metal cation</name>
        <dbReference type="ChEBI" id="CHEBI:60240"/>
        <label>1</label>
    </ligand>
</feature>
<dbReference type="PANTHER" id="PTHR47176">
    <property type="entry name" value="OSJNBA0020J04.13 PROTEIN"/>
    <property type="match status" value="1"/>
</dbReference>
<dbReference type="InterPro" id="IPR032466">
    <property type="entry name" value="Metal_Hydrolase"/>
</dbReference>
<feature type="binding site" evidence="1">
    <location>
        <position position="14"/>
    </location>
    <ligand>
        <name>a divalent metal cation</name>
        <dbReference type="ChEBI" id="CHEBI:60240"/>
        <label>1</label>
    </ligand>
</feature>
<comment type="caution">
    <text evidence="3">The sequence shown here is derived from an EMBL/GenBank/DDBJ whole genome shotgun (WGS) entry which is preliminary data.</text>
</comment>